<feature type="domain" description="Helicase C-terminal" evidence="11">
    <location>
        <begin position="264"/>
        <end position="413"/>
    </location>
</feature>
<dbReference type="SUPFAM" id="SSF52540">
    <property type="entry name" value="P-loop containing nucleoside triphosphate hydrolases"/>
    <property type="match status" value="1"/>
</dbReference>
<evidence type="ECO:0000259" key="11">
    <source>
        <dbReference type="PROSITE" id="PS51194"/>
    </source>
</evidence>
<keyword evidence="2 7" id="KW-0547">Nucleotide-binding</keyword>
<dbReference type="SMART" id="SM00490">
    <property type="entry name" value="HELICc"/>
    <property type="match status" value="1"/>
</dbReference>
<evidence type="ECO:0000259" key="10">
    <source>
        <dbReference type="PROSITE" id="PS51192"/>
    </source>
</evidence>
<dbReference type="GO" id="GO:0005524">
    <property type="term" value="F:ATP binding"/>
    <property type="evidence" value="ECO:0007669"/>
    <property type="project" value="UniProtKB-KW"/>
</dbReference>
<feature type="coiled-coil region" evidence="8">
    <location>
        <begin position="462"/>
        <end position="489"/>
    </location>
</feature>
<accession>A0A034WSI6</accession>
<evidence type="ECO:0000256" key="9">
    <source>
        <dbReference type="SAM" id="MobiDB-lite"/>
    </source>
</evidence>
<feature type="region of interest" description="Disordered" evidence="9">
    <location>
        <begin position="501"/>
        <end position="576"/>
    </location>
</feature>
<dbReference type="OrthoDB" id="10261904at2759"/>
<dbReference type="GO" id="GO:0003724">
    <property type="term" value="F:RNA helicase activity"/>
    <property type="evidence" value="ECO:0007669"/>
    <property type="project" value="UniProtKB-EC"/>
</dbReference>
<dbReference type="InterPro" id="IPR011545">
    <property type="entry name" value="DEAD/DEAH_box_helicase_dom"/>
</dbReference>
<dbReference type="EMBL" id="GAKP01000406">
    <property type="protein sequence ID" value="JAC58546.1"/>
    <property type="molecule type" value="Transcribed_RNA"/>
</dbReference>
<reference evidence="13" key="1">
    <citation type="journal article" date="2014" name="BMC Genomics">
        <title>Characterizing the developmental transcriptome of the oriental fruit fly, Bactrocera dorsalis (Diptera: Tephritidae) through comparative genomic analysis with Drosophila melanogaster utilizing modENCODE datasets.</title>
        <authorList>
            <person name="Geib S.M."/>
            <person name="Calla B."/>
            <person name="Hall B."/>
            <person name="Hou S."/>
            <person name="Manoukis N.C."/>
        </authorList>
    </citation>
    <scope>NUCLEOTIDE SEQUENCE</scope>
    <source>
        <strain evidence="13">Punador</strain>
    </source>
</reference>
<feature type="short sequence motif" description="Q motif" evidence="6">
    <location>
        <begin position="34"/>
        <end position="62"/>
    </location>
</feature>
<evidence type="ECO:0000256" key="3">
    <source>
        <dbReference type="ARBA" id="ARBA00022801"/>
    </source>
</evidence>
<evidence type="ECO:0000256" key="5">
    <source>
        <dbReference type="ARBA" id="ARBA00022840"/>
    </source>
</evidence>
<feature type="non-terminal residue" evidence="13">
    <location>
        <position position="576"/>
    </location>
</feature>
<evidence type="ECO:0000256" key="8">
    <source>
        <dbReference type="SAM" id="Coils"/>
    </source>
</evidence>
<evidence type="ECO:0000256" key="4">
    <source>
        <dbReference type="ARBA" id="ARBA00022806"/>
    </source>
</evidence>
<dbReference type="Gene3D" id="3.40.50.300">
    <property type="entry name" value="P-loop containing nucleotide triphosphate hydrolases"/>
    <property type="match status" value="2"/>
</dbReference>
<feature type="compositionally biased region" description="Basic residues" evidence="9">
    <location>
        <begin position="562"/>
        <end position="576"/>
    </location>
</feature>
<dbReference type="PROSITE" id="PS51195">
    <property type="entry name" value="Q_MOTIF"/>
    <property type="match status" value="1"/>
</dbReference>
<evidence type="ECO:0000256" key="2">
    <source>
        <dbReference type="ARBA" id="ARBA00022741"/>
    </source>
</evidence>
<dbReference type="InterPro" id="IPR000629">
    <property type="entry name" value="RNA-helicase_DEAD-box_CS"/>
</dbReference>
<feature type="domain" description="Helicase ATP-binding" evidence="10">
    <location>
        <begin position="65"/>
        <end position="236"/>
    </location>
</feature>
<dbReference type="PROSITE" id="PS51192">
    <property type="entry name" value="HELICASE_ATP_BIND_1"/>
    <property type="match status" value="1"/>
</dbReference>
<dbReference type="GO" id="GO:0003676">
    <property type="term" value="F:nucleic acid binding"/>
    <property type="evidence" value="ECO:0007669"/>
    <property type="project" value="InterPro"/>
</dbReference>
<dbReference type="CDD" id="cd18787">
    <property type="entry name" value="SF2_C_DEAD"/>
    <property type="match status" value="1"/>
</dbReference>
<dbReference type="Pfam" id="PF00271">
    <property type="entry name" value="Helicase_C"/>
    <property type="match status" value="1"/>
</dbReference>
<keyword evidence="8" id="KW-0175">Coiled coil</keyword>
<dbReference type="InterPro" id="IPR050079">
    <property type="entry name" value="DEAD_box_RNA_helicase"/>
</dbReference>
<gene>
    <name evidence="13" type="primary">DDX49</name>
</gene>
<keyword evidence="3 7" id="KW-0378">Hydrolase</keyword>
<evidence type="ECO:0000256" key="6">
    <source>
        <dbReference type="PROSITE-ProRule" id="PRU00552"/>
    </source>
</evidence>
<name>A0A034WSI6_BACDO</name>
<dbReference type="CDD" id="cd17955">
    <property type="entry name" value="DEADc_DDX49"/>
    <property type="match status" value="1"/>
</dbReference>
<dbReference type="FunFam" id="3.40.50.300:FF:001515">
    <property type="entry name" value="ATP-dependent RNA helicase, putative"/>
    <property type="match status" value="1"/>
</dbReference>
<organism evidence="13">
    <name type="scientific">Bactrocera dorsalis</name>
    <name type="common">Oriental fruit fly</name>
    <name type="synonym">Dacus dorsalis</name>
    <dbReference type="NCBI Taxonomy" id="27457"/>
    <lineage>
        <taxon>Eukaryota</taxon>
        <taxon>Metazoa</taxon>
        <taxon>Ecdysozoa</taxon>
        <taxon>Arthropoda</taxon>
        <taxon>Hexapoda</taxon>
        <taxon>Insecta</taxon>
        <taxon>Pterygota</taxon>
        <taxon>Neoptera</taxon>
        <taxon>Endopterygota</taxon>
        <taxon>Diptera</taxon>
        <taxon>Brachycera</taxon>
        <taxon>Muscomorpha</taxon>
        <taxon>Tephritoidea</taxon>
        <taxon>Tephritidae</taxon>
        <taxon>Bactrocera</taxon>
        <taxon>Bactrocera</taxon>
    </lineage>
</organism>
<feature type="domain" description="DEAD-box RNA helicase Q" evidence="12">
    <location>
        <begin position="34"/>
        <end position="62"/>
    </location>
</feature>
<keyword evidence="5 7" id="KW-0067">ATP-binding</keyword>
<feature type="compositionally biased region" description="Basic residues" evidence="9">
    <location>
        <begin position="536"/>
        <end position="554"/>
    </location>
</feature>
<dbReference type="SMART" id="SM00487">
    <property type="entry name" value="DEXDc"/>
    <property type="match status" value="1"/>
</dbReference>
<evidence type="ECO:0000256" key="1">
    <source>
        <dbReference type="ARBA" id="ARBA00012552"/>
    </source>
</evidence>
<dbReference type="GO" id="GO:0016787">
    <property type="term" value="F:hydrolase activity"/>
    <property type="evidence" value="ECO:0007669"/>
    <property type="project" value="UniProtKB-KW"/>
</dbReference>
<evidence type="ECO:0000259" key="12">
    <source>
        <dbReference type="PROSITE" id="PS51195"/>
    </source>
</evidence>
<dbReference type="InterPro" id="IPR027417">
    <property type="entry name" value="P-loop_NTPase"/>
</dbReference>
<dbReference type="InterPro" id="IPR014001">
    <property type="entry name" value="Helicase_ATP-bd"/>
</dbReference>
<protein>
    <recommendedName>
        <fullName evidence="1">RNA helicase</fullName>
        <ecNumber evidence="1">3.6.4.13</ecNumber>
    </recommendedName>
</protein>
<dbReference type="GO" id="GO:0010468">
    <property type="term" value="P:regulation of gene expression"/>
    <property type="evidence" value="ECO:0007669"/>
    <property type="project" value="UniProtKB-ARBA"/>
</dbReference>
<comment type="similarity">
    <text evidence="7">Belongs to the DEAD box helicase family.</text>
</comment>
<dbReference type="PANTHER" id="PTHR47959:SF24">
    <property type="entry name" value="ATP-DEPENDENT RNA HELICASE"/>
    <property type="match status" value="1"/>
</dbReference>
<feature type="non-terminal residue" evidence="13">
    <location>
        <position position="1"/>
    </location>
</feature>
<proteinExistence type="inferred from homology"/>
<dbReference type="PROSITE" id="PS00039">
    <property type="entry name" value="DEAD_ATP_HELICASE"/>
    <property type="match status" value="1"/>
</dbReference>
<dbReference type="InterPro" id="IPR014014">
    <property type="entry name" value="RNA_helicase_DEAD_Q_motif"/>
</dbReference>
<dbReference type="AlphaFoldDB" id="A0A034WSI6"/>
<dbReference type="PROSITE" id="PS51194">
    <property type="entry name" value="HELICASE_CTER"/>
    <property type="match status" value="1"/>
</dbReference>
<feature type="compositionally biased region" description="Low complexity" evidence="9">
    <location>
        <begin position="511"/>
        <end position="522"/>
    </location>
</feature>
<dbReference type="EC" id="3.6.4.13" evidence="1"/>
<dbReference type="Pfam" id="PF00270">
    <property type="entry name" value="DEAD"/>
    <property type="match status" value="1"/>
</dbReference>
<evidence type="ECO:0000313" key="13">
    <source>
        <dbReference type="EMBL" id="JAC58546.1"/>
    </source>
</evidence>
<dbReference type="GO" id="GO:0005829">
    <property type="term" value="C:cytosol"/>
    <property type="evidence" value="ECO:0007669"/>
    <property type="project" value="TreeGrafter"/>
</dbReference>
<dbReference type="PANTHER" id="PTHR47959">
    <property type="entry name" value="ATP-DEPENDENT RNA HELICASE RHLE-RELATED"/>
    <property type="match status" value="1"/>
</dbReference>
<evidence type="ECO:0000256" key="7">
    <source>
        <dbReference type="RuleBase" id="RU000492"/>
    </source>
</evidence>
<sequence>NVQKFLDPCGLPAVVYSWSVVYILDRKMQKKEISPFATLGLRPWLTKQIQKLGLKTATPIQQNCIPAILAGRDCIGAAKTGSGKTFAFALPILERLSEEPTSHFALVLTPTHELAYQISEQFLVAGQPMGVRVCVVSGGTDQMIESQKLTQRPHIIVAMPGRLADHLSGCNTFSFDNLKYLVVDEADRMLNGDFDESMAIIESCLPKKRQNLFFSATMKDFIKESSIFPIANECFEWSEECEIATVDTLDQRYILCADYDRDMVLIEALRKYREENENANAIIFTNTKKYCQLLCMTLNNMGIDNVCLHGFMRQKERVTALNRFKSNHVRTLIATDVAARGLDIPSVHLVINHRLPRTPREYIHRVGRTARAGRKGLAISILRFPRDLELLGEIETAINTKLTEHPIDQRMVERIFMQVNVTRRESEIHLDNNDFEERAQNYRRKQWILEGKDPDVMEESFRKNQRDKLRELRRQRKERRKEWSEKEEKFTQDERFKTIDVNRFEKRKNSKTGSGNNGTGSSVKQNKILKSDTKSKIKIKRNPRANVKHIKNKILKSDTKSKIKIKRNPRANVKHI</sequence>
<dbReference type="InterPro" id="IPR001650">
    <property type="entry name" value="Helicase_C-like"/>
</dbReference>
<keyword evidence="4 7" id="KW-0347">Helicase</keyword>